<accession>A0A1M6CD26</accession>
<feature type="transmembrane region" description="Helical" evidence="1">
    <location>
        <begin position="304"/>
        <end position="326"/>
    </location>
</feature>
<keyword evidence="4" id="KW-1185">Reference proteome</keyword>
<organism evidence="3 4">
    <name type="scientific">Pseudobutyrivibrio xylanivorans DSM 14809</name>
    <dbReference type="NCBI Taxonomy" id="1123012"/>
    <lineage>
        <taxon>Bacteria</taxon>
        <taxon>Bacillati</taxon>
        <taxon>Bacillota</taxon>
        <taxon>Clostridia</taxon>
        <taxon>Lachnospirales</taxon>
        <taxon>Lachnospiraceae</taxon>
        <taxon>Pseudobutyrivibrio</taxon>
    </lineage>
</organism>
<dbReference type="EMBL" id="FQYQ01000003">
    <property type="protein sequence ID" value="SHI58955.1"/>
    <property type="molecule type" value="Genomic_DNA"/>
</dbReference>
<keyword evidence="3" id="KW-0012">Acyltransferase</keyword>
<feature type="domain" description="Acyltransferase 3" evidence="2">
    <location>
        <begin position="13"/>
        <end position="345"/>
    </location>
</feature>
<evidence type="ECO:0000259" key="2">
    <source>
        <dbReference type="Pfam" id="PF01757"/>
    </source>
</evidence>
<name>A0A1M6CD26_PSEXY</name>
<evidence type="ECO:0000256" key="1">
    <source>
        <dbReference type="SAM" id="Phobius"/>
    </source>
</evidence>
<feature type="transmembrane region" description="Helical" evidence="1">
    <location>
        <begin position="189"/>
        <end position="211"/>
    </location>
</feature>
<keyword evidence="1" id="KW-0472">Membrane</keyword>
<dbReference type="InterPro" id="IPR002656">
    <property type="entry name" value="Acyl_transf_3_dom"/>
</dbReference>
<feature type="transmembrane region" description="Helical" evidence="1">
    <location>
        <begin position="332"/>
        <end position="354"/>
    </location>
</feature>
<evidence type="ECO:0000313" key="3">
    <source>
        <dbReference type="EMBL" id="SHI58955.1"/>
    </source>
</evidence>
<dbReference type="OrthoDB" id="2521581at2"/>
<protein>
    <submittedName>
        <fullName evidence="3">Acyltransferase family protein</fullName>
    </submittedName>
</protein>
<keyword evidence="1" id="KW-1133">Transmembrane helix</keyword>
<dbReference type="RefSeq" id="WP_072912738.1">
    <property type="nucleotide sequence ID" value="NZ_FQYQ01000003.1"/>
</dbReference>
<feature type="transmembrane region" description="Helical" evidence="1">
    <location>
        <begin position="149"/>
        <end position="169"/>
    </location>
</feature>
<feature type="transmembrane region" description="Helical" evidence="1">
    <location>
        <begin position="16"/>
        <end position="34"/>
    </location>
</feature>
<feature type="transmembrane region" description="Helical" evidence="1">
    <location>
        <begin position="94"/>
        <end position="116"/>
    </location>
</feature>
<proteinExistence type="predicted"/>
<sequence>MNRDIVNKGRQKELDWAKAFTILVMVTIHCYEQISIVDTEVVPTGIFRNVLEFLGGPLGAPLFMFCMGVGIMYSHNSTPADMGKRGVKLLRNGYLLSFVKGTIPTVIAIYLGYAVPWTVADSLFLVSILQFAGMAFFAIALMKKFNLSLPVMMGISLVLSIIGGELANIDLTDSWTQYLWGLFFNTNDVTTFPLFRWLYYPIFGMIFAYFLQRTEDKSRFYRRIFPVALFCTIAFSIIYVALGYDIRSMYMLSGRVIYKQSLLHYVFATFVILTAMPLHYVLSEKVKLKSFSGAVAYLGKNLDVIYLVQWVIIVYLQSFLNIFGYIRITVPYIIPVGMLVLISSIGAIELGRLIKRKKTA</sequence>
<reference evidence="3 4" key="1">
    <citation type="submission" date="2016-11" db="EMBL/GenBank/DDBJ databases">
        <authorList>
            <person name="Jaros S."/>
            <person name="Januszkiewicz K."/>
            <person name="Wedrychowicz H."/>
        </authorList>
    </citation>
    <scope>NUCLEOTIDE SEQUENCE [LARGE SCALE GENOMIC DNA]</scope>
    <source>
        <strain evidence="3 4">DSM 14809</strain>
    </source>
</reference>
<feature type="transmembrane region" description="Helical" evidence="1">
    <location>
        <begin position="223"/>
        <end position="242"/>
    </location>
</feature>
<keyword evidence="1" id="KW-0812">Transmembrane</keyword>
<dbReference type="Pfam" id="PF01757">
    <property type="entry name" value="Acyl_transf_3"/>
    <property type="match status" value="1"/>
</dbReference>
<keyword evidence="3" id="KW-0808">Transferase</keyword>
<dbReference type="GO" id="GO:0016747">
    <property type="term" value="F:acyltransferase activity, transferring groups other than amino-acyl groups"/>
    <property type="evidence" value="ECO:0007669"/>
    <property type="project" value="InterPro"/>
</dbReference>
<feature type="transmembrane region" description="Helical" evidence="1">
    <location>
        <begin position="262"/>
        <end position="283"/>
    </location>
</feature>
<dbReference type="AlphaFoldDB" id="A0A1M6CD26"/>
<feature type="transmembrane region" description="Helical" evidence="1">
    <location>
        <begin position="54"/>
        <end position="73"/>
    </location>
</feature>
<feature type="transmembrane region" description="Helical" evidence="1">
    <location>
        <begin position="122"/>
        <end position="142"/>
    </location>
</feature>
<gene>
    <name evidence="3" type="ORF">SAMN02745725_00674</name>
</gene>
<evidence type="ECO:0000313" key="4">
    <source>
        <dbReference type="Proteomes" id="UP000184185"/>
    </source>
</evidence>
<dbReference type="Proteomes" id="UP000184185">
    <property type="component" value="Unassembled WGS sequence"/>
</dbReference>